<sequence length="44" mass="5007">MRTDIDATRDCSCCCFAKAPFSFCPRKSAQKQNTQEKPPGYFDL</sequence>
<comment type="caution">
    <text evidence="1">The sequence shown here is derived from an EMBL/GenBank/DDBJ whole genome shotgun (WGS) entry which is preliminary data.</text>
</comment>
<reference evidence="1 2" key="2">
    <citation type="submission" date="2009-02" db="EMBL/GenBank/DDBJ databases">
        <title>Draft genome sequence of Clostridium methylpentosum (DSM 5476).</title>
        <authorList>
            <person name="Sudarsanam P."/>
            <person name="Ley R."/>
            <person name="Guruge J."/>
            <person name="Turnbaugh P.J."/>
            <person name="Mahowald M."/>
            <person name="Liep D."/>
            <person name="Gordon J."/>
        </authorList>
    </citation>
    <scope>NUCLEOTIDE SEQUENCE [LARGE SCALE GENOMIC DNA]</scope>
    <source>
        <strain evidence="1 2">DSM 5476</strain>
    </source>
</reference>
<reference evidence="1 2" key="1">
    <citation type="submission" date="2009-01" db="EMBL/GenBank/DDBJ databases">
        <authorList>
            <person name="Fulton L."/>
            <person name="Clifton S."/>
            <person name="Fulton B."/>
            <person name="Xu J."/>
            <person name="Minx P."/>
            <person name="Pepin K.H."/>
            <person name="Johnson M."/>
            <person name="Bhonagiri V."/>
            <person name="Nash W.E."/>
            <person name="Mardis E.R."/>
            <person name="Wilson R.K."/>
        </authorList>
    </citation>
    <scope>NUCLEOTIDE SEQUENCE [LARGE SCALE GENOMIC DNA]</scope>
    <source>
        <strain evidence="1 2">DSM 5476</strain>
    </source>
</reference>
<accession>C0EFH1</accession>
<protein>
    <submittedName>
        <fullName evidence="1">Uncharacterized protein</fullName>
    </submittedName>
</protein>
<dbReference type="Proteomes" id="UP000003340">
    <property type="component" value="Unassembled WGS sequence"/>
</dbReference>
<evidence type="ECO:0000313" key="1">
    <source>
        <dbReference type="EMBL" id="EEG29780.1"/>
    </source>
</evidence>
<name>C0EFH1_9FIRM</name>
<proteinExistence type="predicted"/>
<dbReference type="EMBL" id="ACEC01000091">
    <property type="protein sequence ID" value="EEG29780.1"/>
    <property type="molecule type" value="Genomic_DNA"/>
</dbReference>
<gene>
    <name evidence="1" type="ORF">CLOSTMETH_02613</name>
</gene>
<dbReference type="AlphaFoldDB" id="C0EFH1"/>
<dbReference type="HOGENOM" id="CLU_3214514_0_0_9"/>
<evidence type="ECO:0000313" key="2">
    <source>
        <dbReference type="Proteomes" id="UP000003340"/>
    </source>
</evidence>
<keyword evidence="2" id="KW-1185">Reference proteome</keyword>
<organism evidence="1 2">
    <name type="scientific">[Clostridium] methylpentosum DSM 5476</name>
    <dbReference type="NCBI Taxonomy" id="537013"/>
    <lineage>
        <taxon>Bacteria</taxon>
        <taxon>Bacillati</taxon>
        <taxon>Bacillota</taxon>
        <taxon>Clostridia</taxon>
        <taxon>Eubacteriales</taxon>
        <taxon>Oscillospiraceae</taxon>
        <taxon>Oscillospiraceae incertae sedis</taxon>
    </lineage>
</organism>